<protein>
    <recommendedName>
        <fullName evidence="7">Tail specific protease domain-containing protein</fullName>
    </recommendedName>
</protein>
<evidence type="ECO:0008006" key="7">
    <source>
        <dbReference type="Google" id="ProtNLM"/>
    </source>
</evidence>
<dbReference type="InterPro" id="IPR056186">
    <property type="entry name" value="PDZ_CPAF-rel"/>
</dbReference>
<dbReference type="GO" id="GO:0008236">
    <property type="term" value="F:serine-type peptidase activity"/>
    <property type="evidence" value="ECO:0007669"/>
    <property type="project" value="InterPro"/>
</dbReference>
<dbReference type="OrthoDB" id="27214at2759"/>
<dbReference type="PANTHER" id="PTHR37049">
    <property type="entry name" value="PEPTIDASE S41 FAMILY PROTEIN"/>
    <property type="match status" value="1"/>
</dbReference>
<dbReference type="SUPFAM" id="SSF52096">
    <property type="entry name" value="ClpP/crotonase"/>
    <property type="match status" value="1"/>
</dbReference>
<reference evidence="6" key="3">
    <citation type="submission" date="2025-04" db="UniProtKB">
        <authorList>
            <consortium name="RefSeq"/>
        </authorList>
    </citation>
    <scope>IDENTIFICATION</scope>
    <source>
        <strain evidence="6">CBS 304.34</strain>
    </source>
</reference>
<proteinExistence type="predicted"/>
<gene>
    <name evidence="4 6" type="ORF">BDZ99DRAFT_402885</name>
</gene>
<dbReference type="Proteomes" id="UP000504636">
    <property type="component" value="Unplaced"/>
</dbReference>
<reference evidence="6" key="2">
    <citation type="submission" date="2020-04" db="EMBL/GenBank/DDBJ databases">
        <authorList>
            <consortium name="NCBI Genome Project"/>
        </authorList>
    </citation>
    <scope>NUCLEOTIDE SEQUENCE</scope>
    <source>
        <strain evidence="6">CBS 304.34</strain>
    </source>
</reference>
<dbReference type="InterPro" id="IPR005151">
    <property type="entry name" value="Tail-specific_protease"/>
</dbReference>
<accession>A0A6A6XYU7</accession>
<feature type="signal peptide" evidence="1">
    <location>
        <begin position="1"/>
        <end position="19"/>
    </location>
</feature>
<name>A0A6A6XYU7_9PEZI</name>
<dbReference type="EMBL" id="MU003728">
    <property type="protein sequence ID" value="KAF2801731.1"/>
    <property type="molecule type" value="Genomic_DNA"/>
</dbReference>
<dbReference type="RefSeq" id="XP_033568695.1">
    <property type="nucleotide sequence ID" value="XM_033716313.1"/>
</dbReference>
<dbReference type="GO" id="GO:0006508">
    <property type="term" value="P:proteolysis"/>
    <property type="evidence" value="ECO:0007669"/>
    <property type="project" value="InterPro"/>
</dbReference>
<evidence type="ECO:0000256" key="1">
    <source>
        <dbReference type="SAM" id="SignalP"/>
    </source>
</evidence>
<evidence type="ECO:0000313" key="4">
    <source>
        <dbReference type="EMBL" id="KAF2801731.1"/>
    </source>
</evidence>
<feature type="chain" id="PRO_5044628752" description="Tail specific protease domain-containing protein" evidence="1">
    <location>
        <begin position="20"/>
        <end position="932"/>
    </location>
</feature>
<dbReference type="Pfam" id="PF03572">
    <property type="entry name" value="Peptidase_S41"/>
    <property type="match status" value="1"/>
</dbReference>
<dbReference type="Gene3D" id="3.90.226.10">
    <property type="entry name" value="2-enoyl-CoA Hydratase, Chain A, domain 1"/>
    <property type="match status" value="1"/>
</dbReference>
<organism evidence="4">
    <name type="scientific">Mytilinidion resinicola</name>
    <dbReference type="NCBI Taxonomy" id="574789"/>
    <lineage>
        <taxon>Eukaryota</taxon>
        <taxon>Fungi</taxon>
        <taxon>Dikarya</taxon>
        <taxon>Ascomycota</taxon>
        <taxon>Pezizomycotina</taxon>
        <taxon>Dothideomycetes</taxon>
        <taxon>Pleosporomycetidae</taxon>
        <taxon>Mytilinidiales</taxon>
        <taxon>Mytilinidiaceae</taxon>
        <taxon>Mytilinidion</taxon>
    </lineage>
</organism>
<keyword evidence="5" id="KW-1185">Reference proteome</keyword>
<sequence length="932" mass="99602">MSFFYRLTALLCFASFALCKSIPRPLARDPNNIGGHILNGLAWKQASPSASLQSLSSEISSNTAIFSVSSSDGAVSISSSAVSSSSSAVFTSSSAISSSLIEESPTATVTAANPADTICGDIIDAVNDGSVLFWASDAHACLSSVPFNPAVAARFIDYFNTTLQFHSTIAYLKDPPTGYQQPAVDVLEGLRLIQQNITAGTYKSQYAFEADLQLLVYAFHDAHVDLTAGVLSAFSFASPVEIASVSKDGKEAPKLYITQDLIDSPGQGWEPFPITEINGEEAVDYLTRFAALNSIGTLEPHADWNLLMSNPALDIQGFLNTFSGGATFYPGENLTFSFANDTTLETIWLAIYNNPSPTGPLTTGGDFYNYFVLGLLPASFEPATASSIPSAVPTATPTNTPTPTSWFNESYGAYPDDPDIIQLDLSIGGGGVVSGYYLHNISTGVLSIPTFDQFGWNIGNFSTAVRAFIDGATAANLSRVVIDLQQNTGGNVELAFDTFSQFFPKNDPFAGSRRRSHELANIIGGATTGYWDSLSDDDDEFEKDSLAANEWVVTDRLNAETKQVFTSWAEYFGPLSIQDDEFSLTERYNLSDQRYSEAAFDGWIPYGYGPDNQISTPQPWKPEDIAILTDGICSSTCSLLLEMMTQAGVRTVVAGGRPSAGPMQAASGNRGARAYSADAIDGDIEFASSINQTANSSLPQVRESGMYTIFAGINLRDQVRANDTTPLQFKYEAADCRIYYTLANIYNIERLWRDAAAATWDDKSLCVEGSTGYAASANKGTPKPPPPATAQAPTLNVAEHAEFNLEPTGGLPDGKGIPKRNSQIQSCNSQLTCDDGISSCKEILVTCSNGKRIFANACLPPCQNRDGSDSCQGANTFCNIQSTQESKAASGFSSAKAAGARTQFTKFDSSLRTGLCMPTVGNPNLGCPKPKA</sequence>
<evidence type="ECO:0000313" key="6">
    <source>
        <dbReference type="RefSeq" id="XP_033568695.1"/>
    </source>
</evidence>
<keyword evidence="1" id="KW-0732">Signal</keyword>
<feature type="domain" description="Tail specific protease" evidence="2">
    <location>
        <begin position="443"/>
        <end position="580"/>
    </location>
</feature>
<dbReference type="AlphaFoldDB" id="A0A6A6XYU7"/>
<evidence type="ECO:0000313" key="5">
    <source>
        <dbReference type="Proteomes" id="UP000504636"/>
    </source>
</evidence>
<evidence type="ECO:0000259" key="2">
    <source>
        <dbReference type="Pfam" id="PF03572"/>
    </source>
</evidence>
<dbReference type="Pfam" id="PF23658">
    <property type="entry name" value="PDZ_CPAF_rel"/>
    <property type="match status" value="1"/>
</dbReference>
<feature type="domain" description="CPAF-like PDZ" evidence="3">
    <location>
        <begin position="235"/>
        <end position="355"/>
    </location>
</feature>
<dbReference type="PANTHER" id="PTHR37049:SF5">
    <property type="entry name" value="TAIL SPECIFIC PROTEASE DOMAIN-CONTAINING PROTEIN"/>
    <property type="match status" value="1"/>
</dbReference>
<dbReference type="InterPro" id="IPR052766">
    <property type="entry name" value="S41A_metabolite_peptidase"/>
</dbReference>
<dbReference type="GeneID" id="54457206"/>
<evidence type="ECO:0000259" key="3">
    <source>
        <dbReference type="Pfam" id="PF23658"/>
    </source>
</evidence>
<dbReference type="InterPro" id="IPR029045">
    <property type="entry name" value="ClpP/crotonase-like_dom_sf"/>
</dbReference>
<reference evidence="4 6" key="1">
    <citation type="journal article" date="2020" name="Stud. Mycol.">
        <title>101 Dothideomycetes genomes: a test case for predicting lifestyles and emergence of pathogens.</title>
        <authorList>
            <person name="Haridas S."/>
            <person name="Albert R."/>
            <person name="Binder M."/>
            <person name="Bloem J."/>
            <person name="Labutti K."/>
            <person name="Salamov A."/>
            <person name="Andreopoulos B."/>
            <person name="Baker S."/>
            <person name="Barry K."/>
            <person name="Bills G."/>
            <person name="Bluhm B."/>
            <person name="Cannon C."/>
            <person name="Castanera R."/>
            <person name="Culley D."/>
            <person name="Daum C."/>
            <person name="Ezra D."/>
            <person name="Gonzalez J."/>
            <person name="Henrissat B."/>
            <person name="Kuo A."/>
            <person name="Liang C."/>
            <person name="Lipzen A."/>
            <person name="Lutzoni F."/>
            <person name="Magnuson J."/>
            <person name="Mondo S."/>
            <person name="Nolan M."/>
            <person name="Ohm R."/>
            <person name="Pangilinan J."/>
            <person name="Park H.-J."/>
            <person name="Ramirez L."/>
            <person name="Alfaro M."/>
            <person name="Sun H."/>
            <person name="Tritt A."/>
            <person name="Yoshinaga Y."/>
            <person name="Zwiers L.-H."/>
            <person name="Turgeon B."/>
            <person name="Goodwin S."/>
            <person name="Spatafora J."/>
            <person name="Crous P."/>
            <person name="Grigoriev I."/>
        </authorList>
    </citation>
    <scope>NUCLEOTIDE SEQUENCE</scope>
    <source>
        <strain evidence="4 6">CBS 304.34</strain>
    </source>
</reference>